<evidence type="ECO:0000313" key="1">
    <source>
        <dbReference type="EMBL" id="CAG7729365.1"/>
    </source>
</evidence>
<dbReference type="Proteomes" id="UP000708208">
    <property type="component" value="Unassembled WGS sequence"/>
</dbReference>
<organism evidence="1 2">
    <name type="scientific">Allacma fusca</name>
    <dbReference type="NCBI Taxonomy" id="39272"/>
    <lineage>
        <taxon>Eukaryota</taxon>
        <taxon>Metazoa</taxon>
        <taxon>Ecdysozoa</taxon>
        <taxon>Arthropoda</taxon>
        <taxon>Hexapoda</taxon>
        <taxon>Collembola</taxon>
        <taxon>Symphypleona</taxon>
        <taxon>Sminthuridae</taxon>
        <taxon>Allacma</taxon>
    </lineage>
</organism>
<gene>
    <name evidence="1" type="ORF">AFUS01_LOCUS18084</name>
</gene>
<comment type="caution">
    <text evidence="1">The sequence shown here is derived from an EMBL/GenBank/DDBJ whole genome shotgun (WGS) entry which is preliminary data.</text>
</comment>
<evidence type="ECO:0000313" key="2">
    <source>
        <dbReference type="Proteomes" id="UP000708208"/>
    </source>
</evidence>
<proteinExistence type="predicted"/>
<reference evidence="1" key="1">
    <citation type="submission" date="2021-06" db="EMBL/GenBank/DDBJ databases">
        <authorList>
            <person name="Hodson N. C."/>
            <person name="Mongue J. A."/>
            <person name="Jaron S. K."/>
        </authorList>
    </citation>
    <scope>NUCLEOTIDE SEQUENCE</scope>
</reference>
<keyword evidence="2" id="KW-1185">Reference proteome</keyword>
<name>A0A8J2P2D2_9HEXA</name>
<protein>
    <submittedName>
        <fullName evidence="1">Uncharacterized protein</fullName>
    </submittedName>
</protein>
<sequence>MNYTRKTIKVSLTFLIIGLRLACLVLRAERKPWIESSCQFLPLGTLRFQNLFQFSQKHLKLSRRYRRVDLAIEKIIWIRDRSVRQTKSMNNVAANNIFL</sequence>
<dbReference type="AlphaFoldDB" id="A0A8J2P2D2"/>
<accession>A0A8J2P2D2</accession>
<dbReference type="EMBL" id="CAJVCH010177209">
    <property type="protein sequence ID" value="CAG7729365.1"/>
    <property type="molecule type" value="Genomic_DNA"/>
</dbReference>